<dbReference type="Proteomes" id="UP000464402">
    <property type="component" value="Chromosome"/>
</dbReference>
<evidence type="ECO:0000256" key="6">
    <source>
        <dbReference type="ARBA" id="ARBA00023026"/>
    </source>
</evidence>
<dbReference type="Pfam" id="PF02048">
    <property type="entry name" value="Enterotoxin_ST"/>
    <property type="match status" value="1"/>
</dbReference>
<organism evidence="9 10">
    <name type="scientific">Yersinia canariae</name>
    <dbReference type="NCBI Taxonomy" id="2607663"/>
    <lineage>
        <taxon>Bacteria</taxon>
        <taxon>Pseudomonadati</taxon>
        <taxon>Pseudomonadota</taxon>
        <taxon>Gammaproteobacteria</taxon>
        <taxon>Enterobacterales</taxon>
        <taxon>Yersiniaceae</taxon>
        <taxon>Yersinia</taxon>
    </lineage>
</organism>
<keyword evidence="6" id="KW-0843">Virulence</keyword>
<evidence type="ECO:0000256" key="8">
    <source>
        <dbReference type="SAM" id="SignalP"/>
    </source>
</evidence>
<comment type="subcellular location">
    <subcellularLocation>
        <location evidence="1">Secreted</location>
    </subcellularLocation>
</comment>
<dbReference type="AlphaFoldDB" id="A0A857EZG8"/>
<keyword evidence="8" id="KW-0732">Signal</keyword>
<evidence type="ECO:0000256" key="5">
    <source>
        <dbReference type="ARBA" id="ARBA00022861"/>
    </source>
</evidence>
<gene>
    <name evidence="9" type="ORF">F0T03_09535</name>
</gene>
<sequence length="71" mass="7934">MKKIFFVLVFMLFSFCTLGQNTASMHPDETLFIPMAIAAEVNKKACSSSYESDDYWCCDVCCNPACDGCQI</sequence>
<feature type="signal peptide" evidence="8">
    <location>
        <begin position="1"/>
        <end position="19"/>
    </location>
</feature>
<keyword evidence="3" id="KW-0964">Secreted</keyword>
<dbReference type="KEGG" id="yca:F0T03_09535"/>
<dbReference type="InterPro" id="IPR001489">
    <property type="entry name" value="Heat-stable_enterotox_STa"/>
</dbReference>
<dbReference type="GO" id="GO:0090729">
    <property type="term" value="F:toxin activity"/>
    <property type="evidence" value="ECO:0007669"/>
    <property type="project" value="UniProtKB-KW"/>
</dbReference>
<evidence type="ECO:0000313" key="9">
    <source>
        <dbReference type="EMBL" id="QHB32384.1"/>
    </source>
</evidence>
<evidence type="ECO:0000256" key="3">
    <source>
        <dbReference type="ARBA" id="ARBA00022525"/>
    </source>
</evidence>
<protein>
    <submittedName>
        <fullName evidence="9">Heat-stable enterotoxin</fullName>
    </submittedName>
</protein>
<keyword evidence="7" id="KW-1015">Disulfide bond</keyword>
<evidence type="ECO:0000256" key="1">
    <source>
        <dbReference type="ARBA" id="ARBA00004613"/>
    </source>
</evidence>
<dbReference type="RefSeq" id="WP_159678018.1">
    <property type="nucleotide sequence ID" value="NZ_CP043727.1"/>
</dbReference>
<feature type="chain" id="PRO_5032460156" evidence="8">
    <location>
        <begin position="20"/>
        <end position="71"/>
    </location>
</feature>
<evidence type="ECO:0000256" key="2">
    <source>
        <dbReference type="ARBA" id="ARBA00007697"/>
    </source>
</evidence>
<evidence type="ECO:0000313" key="10">
    <source>
        <dbReference type="Proteomes" id="UP000464402"/>
    </source>
</evidence>
<dbReference type="EMBL" id="CP043727">
    <property type="protein sequence ID" value="QHB32384.1"/>
    <property type="molecule type" value="Genomic_DNA"/>
</dbReference>
<dbReference type="GO" id="GO:0005615">
    <property type="term" value="C:extracellular space"/>
    <property type="evidence" value="ECO:0007669"/>
    <property type="project" value="InterPro"/>
</dbReference>
<keyword evidence="10" id="KW-1185">Reference proteome</keyword>
<keyword evidence="4" id="KW-0800">Toxin</keyword>
<proteinExistence type="inferred from homology"/>
<keyword evidence="5" id="KW-0260">Enterotoxin</keyword>
<name>A0A857EZG8_9GAMM</name>
<accession>A0A857EZG8</accession>
<comment type="similarity">
    <text evidence="2">Belongs to the heat-stable enterotoxin family.</text>
</comment>
<dbReference type="PROSITE" id="PS00273">
    <property type="entry name" value="ENTEROTOXIN_H_STABLE"/>
    <property type="match status" value="1"/>
</dbReference>
<dbReference type="InterPro" id="IPR019806">
    <property type="entry name" value="Heat-stable_enterotox_CS"/>
</dbReference>
<evidence type="ECO:0000256" key="4">
    <source>
        <dbReference type="ARBA" id="ARBA00022656"/>
    </source>
</evidence>
<evidence type="ECO:0000256" key="7">
    <source>
        <dbReference type="ARBA" id="ARBA00023157"/>
    </source>
</evidence>
<reference evidence="10" key="1">
    <citation type="submission" date="2019-09" db="EMBL/GenBank/DDBJ databases">
        <title>Yersinia canariae sp. nov., isolated from a human yersiniosis case.</title>
        <authorList>
            <person name="Nguyen S.V."/>
            <person name="Greig D."/>
            <person name="Hurley D."/>
            <person name="Cao Y."/>
            <person name="McCabe E."/>
            <person name="Mitchell M."/>
            <person name="Jenkins C."/>
            <person name="Fanning S."/>
        </authorList>
    </citation>
    <scope>NUCLEOTIDE SEQUENCE [LARGE SCALE GENOMIC DNA]</scope>
    <source>
        <strain evidence="10">NCTC 14382</strain>
    </source>
</reference>